<dbReference type="Gene3D" id="2.60.120.200">
    <property type="match status" value="1"/>
</dbReference>
<evidence type="ECO:0000256" key="1">
    <source>
        <dbReference type="SAM" id="SignalP"/>
    </source>
</evidence>
<keyword evidence="4" id="KW-1185">Reference proteome</keyword>
<dbReference type="InterPro" id="IPR013783">
    <property type="entry name" value="Ig-like_fold"/>
</dbReference>
<dbReference type="InterPro" id="IPR000601">
    <property type="entry name" value="PKD_dom"/>
</dbReference>
<dbReference type="Proteomes" id="UP000263900">
    <property type="component" value="Chromosome"/>
</dbReference>
<evidence type="ECO:0000259" key="2">
    <source>
        <dbReference type="PROSITE" id="PS50093"/>
    </source>
</evidence>
<dbReference type="InterPro" id="IPR026341">
    <property type="entry name" value="T9SS_type_B"/>
</dbReference>
<dbReference type="Gene3D" id="2.60.40.10">
    <property type="entry name" value="Immunoglobulins"/>
    <property type="match status" value="3"/>
</dbReference>
<dbReference type="SMART" id="SM00089">
    <property type="entry name" value="PKD"/>
    <property type="match status" value="2"/>
</dbReference>
<dbReference type="NCBIfam" id="TIGR04131">
    <property type="entry name" value="Bac_Flav_CTERM"/>
    <property type="match status" value="1"/>
</dbReference>
<dbReference type="Pfam" id="PF18483">
    <property type="entry name" value="Lectin_L-type_dom"/>
    <property type="match status" value="1"/>
</dbReference>
<feature type="signal peptide" evidence="1">
    <location>
        <begin position="1"/>
        <end position="20"/>
    </location>
</feature>
<evidence type="ECO:0000313" key="4">
    <source>
        <dbReference type="Proteomes" id="UP000263900"/>
    </source>
</evidence>
<sequence length="647" mass="71020">MRYCLLYMLLLLLFSSAVTAQSNDNYFPNGSAFRENCNCYTLTNEQGTQSGSVWNKIKIDLTQSFDYKFNINLGTRDADGADGMVFVLQNISLSIGTTGEGMGFSGVTPSIGIPIDTWQNANQNDPAFDHISINRDGDVNHTSANNLAGPVSALSGNNNIEDGQWHTLRIIWNAVTKSISAQIDGIDRVQATIDLVAQVFNNNPVVYWGFTAGTGGSYNRQRFCTSLNPGFSLPPNQLTCFPTSLQFHDNSLSFGTILKWYWDFGDGTRDSVQTPDPHVYAAPGIYQVKLNIFGNDGCLSDTFKTTITVGSKPVANFGPPPPPYCDEEIVPFTDSSKVQYGTINSWEWKVDNGPPLVQATPGYQQPFTYGPHSVSLQVKTKEGCLSDPITRPLSMYPSPAVDMSFSDTCFRVPALLAAVNLTQAIPIQQWYWRPGDGTLDSTASIHHTYNNGGQYTVKLYAVADNGCHSDTVEKPIRIYETHAFAGNDTVVTDNHPLPLNGSGGVLYSWSPPEGLSDPAIANPVALIKKSTSYVLTAYTPMGCATTDTIRIKVFKGPAIYVPNVFSPNGDNRNDRFRMTAVGITNIYYFRIFNRYGQVVYNSTNPKDGWDGTIKGQPQPTGTYVWMVSGKDFAGQLHEQKGAFMLVR</sequence>
<dbReference type="Pfam" id="PF18911">
    <property type="entry name" value="PKD_4"/>
    <property type="match status" value="2"/>
</dbReference>
<dbReference type="Pfam" id="PF13585">
    <property type="entry name" value="CHU_C"/>
    <property type="match status" value="1"/>
</dbReference>
<dbReference type="GO" id="GO:0004553">
    <property type="term" value="F:hydrolase activity, hydrolyzing O-glycosyl compounds"/>
    <property type="evidence" value="ECO:0007669"/>
    <property type="project" value="UniProtKB-ARBA"/>
</dbReference>
<organism evidence="3 4">
    <name type="scientific">Paraflavitalea soli</name>
    <dbReference type="NCBI Taxonomy" id="2315862"/>
    <lineage>
        <taxon>Bacteria</taxon>
        <taxon>Pseudomonadati</taxon>
        <taxon>Bacteroidota</taxon>
        <taxon>Chitinophagia</taxon>
        <taxon>Chitinophagales</taxon>
        <taxon>Chitinophagaceae</taxon>
        <taxon>Paraflavitalea</taxon>
    </lineage>
</organism>
<protein>
    <submittedName>
        <fullName evidence="3">PKD domain-containing protein</fullName>
    </submittedName>
</protein>
<evidence type="ECO:0000313" key="3">
    <source>
        <dbReference type="EMBL" id="AXY77155.1"/>
    </source>
</evidence>
<dbReference type="AlphaFoldDB" id="A0A3B7MZI4"/>
<dbReference type="CDD" id="cd00146">
    <property type="entry name" value="PKD"/>
    <property type="match status" value="2"/>
</dbReference>
<accession>A0A3B7MZI4</accession>
<dbReference type="InterPro" id="IPR022409">
    <property type="entry name" value="PKD/Chitinase_dom"/>
</dbReference>
<dbReference type="OrthoDB" id="1490014at2"/>
<dbReference type="PANTHER" id="PTHR12223:SF19">
    <property type="entry name" value="LEGUME LECTIN DOMAIN-CONTAINING PROTEIN"/>
    <property type="match status" value="1"/>
</dbReference>
<dbReference type="EMBL" id="CP032157">
    <property type="protein sequence ID" value="AXY77155.1"/>
    <property type="molecule type" value="Genomic_DNA"/>
</dbReference>
<dbReference type="GO" id="GO:0005975">
    <property type="term" value="P:carbohydrate metabolic process"/>
    <property type="evidence" value="ECO:0007669"/>
    <property type="project" value="UniProtKB-ARBA"/>
</dbReference>
<dbReference type="InterPro" id="IPR051136">
    <property type="entry name" value="Intracellular_Lectin-GPT"/>
</dbReference>
<reference evidence="3 4" key="1">
    <citation type="submission" date="2018-09" db="EMBL/GenBank/DDBJ databases">
        <title>Genome sequencing of strain 6GH32-13.</title>
        <authorList>
            <person name="Weon H.-Y."/>
            <person name="Heo J."/>
            <person name="Kwon S.-W."/>
        </authorList>
    </citation>
    <scope>NUCLEOTIDE SEQUENCE [LARGE SCALE GENOMIC DNA]</scope>
    <source>
        <strain evidence="3 4">5GH32-13</strain>
    </source>
</reference>
<dbReference type="KEGG" id="pseg:D3H65_25640"/>
<feature type="chain" id="PRO_5017665224" evidence="1">
    <location>
        <begin position="21"/>
        <end position="647"/>
    </location>
</feature>
<dbReference type="PANTHER" id="PTHR12223">
    <property type="entry name" value="VESICULAR MANNOSE-BINDING LECTIN"/>
    <property type="match status" value="1"/>
</dbReference>
<keyword evidence="1" id="KW-0732">Signal</keyword>
<proteinExistence type="predicted"/>
<dbReference type="SUPFAM" id="SSF49299">
    <property type="entry name" value="PKD domain"/>
    <property type="match status" value="3"/>
</dbReference>
<feature type="domain" description="PKD" evidence="2">
    <location>
        <begin position="260"/>
        <end position="314"/>
    </location>
</feature>
<dbReference type="InterPro" id="IPR056573">
    <property type="entry name" value="Lectin_L-type_dom"/>
</dbReference>
<dbReference type="InterPro" id="IPR013320">
    <property type="entry name" value="ConA-like_dom_sf"/>
</dbReference>
<name>A0A3B7MZI4_9BACT</name>
<feature type="domain" description="PKD" evidence="2">
    <location>
        <begin position="426"/>
        <end position="466"/>
    </location>
</feature>
<dbReference type="PROSITE" id="PS50093">
    <property type="entry name" value="PKD"/>
    <property type="match status" value="2"/>
</dbReference>
<gene>
    <name evidence="3" type="ORF">D3H65_25640</name>
</gene>
<dbReference type="CDD" id="cd01951">
    <property type="entry name" value="lectin_L-type"/>
    <property type="match status" value="1"/>
</dbReference>
<dbReference type="SUPFAM" id="SSF49899">
    <property type="entry name" value="Concanavalin A-like lectins/glucanases"/>
    <property type="match status" value="1"/>
</dbReference>
<dbReference type="InterPro" id="IPR035986">
    <property type="entry name" value="PKD_dom_sf"/>
</dbReference>